<keyword evidence="3" id="KW-1003">Cell membrane</keyword>
<evidence type="ECO:0000259" key="9">
    <source>
        <dbReference type="PROSITE" id="PS51123"/>
    </source>
</evidence>
<feature type="domain" description="OmpA-like" evidence="9">
    <location>
        <begin position="151"/>
        <end position="272"/>
    </location>
</feature>
<comment type="similarity">
    <text evidence="2">Belongs to the MotB family.</text>
</comment>
<dbReference type="InterPro" id="IPR036737">
    <property type="entry name" value="OmpA-like_sf"/>
</dbReference>
<dbReference type="PANTHER" id="PTHR30329:SF21">
    <property type="entry name" value="LIPOPROTEIN YIAD-RELATED"/>
    <property type="match status" value="1"/>
</dbReference>
<gene>
    <name evidence="10" type="ORF">AAY24_00645</name>
</gene>
<reference evidence="10 11" key="1">
    <citation type="journal article" date="2015" name="Genome Announc.">
        <title>Complete Genome Sequence of Sedimenticola thiotaurini Strain SIP-G1, a Polyphosphate- and Polyhydroxyalkanoate-Accumulating Sulfur-Oxidizing Gammaproteobacterium Isolated from Salt Marsh Sediments.</title>
        <authorList>
            <person name="Flood B.E."/>
            <person name="Jones D.S."/>
            <person name="Bailey J.V."/>
        </authorList>
    </citation>
    <scope>NUCLEOTIDE SEQUENCE [LARGE SCALE GENOMIC DNA]</scope>
    <source>
        <strain evidence="10 11">SIP-G1</strain>
    </source>
</reference>
<keyword evidence="10" id="KW-0966">Cell projection</keyword>
<evidence type="ECO:0000256" key="1">
    <source>
        <dbReference type="ARBA" id="ARBA00004162"/>
    </source>
</evidence>
<dbReference type="OrthoDB" id="9815217at2"/>
<dbReference type="NCBIfam" id="NF006508">
    <property type="entry name" value="PRK08944.1"/>
    <property type="match status" value="1"/>
</dbReference>
<dbReference type="PANTHER" id="PTHR30329">
    <property type="entry name" value="STATOR ELEMENT OF FLAGELLAR MOTOR COMPLEX"/>
    <property type="match status" value="1"/>
</dbReference>
<dbReference type="KEGG" id="seds:AAY24_00645"/>
<sequence length="287" mass="31727">MADDCPKCEKGPAPWLATFADLMSLLMCFFVLLLSFAEIDAIRFKKMAESMRDAFGVQREIPAPEIVMGTSVIKQEFSPSTIPEPSLIDEVRQQTTDIQKQNLDVPDAVADAVVEAAREKVLMEVEQQAEEIRQALRLEIEENLVSVETEQTKIIIRINEKGSFPSGSAELNDDFYGVMVRISEAVARTPGKVVVAGHTDDVPISNSRFRSNWELSSARAVTVVHALLDDPEVDPKRIAVEGHADSQPLVPNDSVENRAINRRVELIIQRGSDLDNGHLLDLGLPQG</sequence>
<accession>A0A0F7JWY6</accession>
<dbReference type="CDD" id="cd07185">
    <property type="entry name" value="OmpA_C-like"/>
    <property type="match status" value="1"/>
</dbReference>
<dbReference type="GO" id="GO:0005886">
    <property type="term" value="C:plasma membrane"/>
    <property type="evidence" value="ECO:0007669"/>
    <property type="project" value="UniProtKB-SubCell"/>
</dbReference>
<evidence type="ECO:0000256" key="8">
    <source>
        <dbReference type="SAM" id="Phobius"/>
    </source>
</evidence>
<keyword evidence="10" id="KW-0282">Flagellum</keyword>
<dbReference type="EMBL" id="CP011412">
    <property type="protein sequence ID" value="AKH19098.1"/>
    <property type="molecule type" value="Genomic_DNA"/>
</dbReference>
<dbReference type="AlphaFoldDB" id="A0A0F7JWY6"/>
<keyword evidence="10" id="KW-0969">Cilium</keyword>
<evidence type="ECO:0000256" key="4">
    <source>
        <dbReference type="ARBA" id="ARBA00022692"/>
    </source>
</evidence>
<keyword evidence="5 8" id="KW-1133">Transmembrane helix</keyword>
<dbReference type="Pfam" id="PF00691">
    <property type="entry name" value="OmpA"/>
    <property type="match status" value="1"/>
</dbReference>
<evidence type="ECO:0000256" key="3">
    <source>
        <dbReference type="ARBA" id="ARBA00022475"/>
    </source>
</evidence>
<dbReference type="Gene3D" id="3.30.1330.60">
    <property type="entry name" value="OmpA-like domain"/>
    <property type="match status" value="1"/>
</dbReference>
<dbReference type="Pfam" id="PF13677">
    <property type="entry name" value="MotB_plug"/>
    <property type="match status" value="1"/>
</dbReference>
<keyword evidence="6 7" id="KW-0472">Membrane</keyword>
<dbReference type="Proteomes" id="UP000034410">
    <property type="component" value="Chromosome"/>
</dbReference>
<organism evidence="10 11">
    <name type="scientific">Sedimenticola thiotaurini</name>
    <dbReference type="NCBI Taxonomy" id="1543721"/>
    <lineage>
        <taxon>Bacteria</taxon>
        <taxon>Pseudomonadati</taxon>
        <taxon>Pseudomonadota</taxon>
        <taxon>Gammaproteobacteria</taxon>
        <taxon>Chromatiales</taxon>
        <taxon>Sedimenticolaceae</taxon>
        <taxon>Sedimenticola</taxon>
    </lineage>
</organism>
<evidence type="ECO:0000313" key="11">
    <source>
        <dbReference type="Proteomes" id="UP000034410"/>
    </source>
</evidence>
<proteinExistence type="inferred from homology"/>
<dbReference type="InterPro" id="IPR006665">
    <property type="entry name" value="OmpA-like"/>
</dbReference>
<keyword evidence="11" id="KW-1185">Reference proteome</keyword>
<dbReference type="InterPro" id="IPR025713">
    <property type="entry name" value="MotB-like_N_dom"/>
</dbReference>
<protein>
    <submittedName>
        <fullName evidence="10">Flagellar motor protein MotB</fullName>
    </submittedName>
</protein>
<evidence type="ECO:0000256" key="5">
    <source>
        <dbReference type="ARBA" id="ARBA00022989"/>
    </source>
</evidence>
<dbReference type="SUPFAM" id="SSF103088">
    <property type="entry name" value="OmpA-like"/>
    <property type="match status" value="1"/>
</dbReference>
<keyword evidence="4 8" id="KW-0812">Transmembrane</keyword>
<dbReference type="RefSeq" id="WP_046858036.1">
    <property type="nucleotide sequence ID" value="NZ_CP011412.1"/>
</dbReference>
<feature type="transmembrane region" description="Helical" evidence="8">
    <location>
        <begin position="22"/>
        <end position="42"/>
    </location>
</feature>
<dbReference type="PROSITE" id="PS51123">
    <property type="entry name" value="OMPA_2"/>
    <property type="match status" value="1"/>
</dbReference>
<evidence type="ECO:0000256" key="7">
    <source>
        <dbReference type="PROSITE-ProRule" id="PRU00473"/>
    </source>
</evidence>
<evidence type="ECO:0000256" key="2">
    <source>
        <dbReference type="ARBA" id="ARBA00008914"/>
    </source>
</evidence>
<evidence type="ECO:0000313" key="10">
    <source>
        <dbReference type="EMBL" id="AKH19098.1"/>
    </source>
</evidence>
<dbReference type="PATRIC" id="fig|1543721.4.peg.136"/>
<comment type="subcellular location">
    <subcellularLocation>
        <location evidence="1">Cell membrane</location>
        <topology evidence="1">Single-pass membrane protein</topology>
    </subcellularLocation>
</comment>
<dbReference type="InterPro" id="IPR050330">
    <property type="entry name" value="Bact_OuterMem_StrucFunc"/>
</dbReference>
<evidence type="ECO:0000256" key="6">
    <source>
        <dbReference type="ARBA" id="ARBA00023136"/>
    </source>
</evidence>
<name>A0A0F7JWY6_9GAMM</name>